<sequence>MRRKSDGSSAFCQLVLYAIEACSNLSEMYVAAGKNDHYAERIPLGFSAQRLE</sequence>
<protein>
    <submittedName>
        <fullName evidence="1">Uncharacterized protein</fullName>
    </submittedName>
</protein>
<dbReference type="AlphaFoldDB" id="A0A927F8I4"/>
<dbReference type="Gene3D" id="1.20.58.2150">
    <property type="match status" value="1"/>
</dbReference>
<evidence type="ECO:0000313" key="2">
    <source>
        <dbReference type="Proteomes" id="UP000622317"/>
    </source>
</evidence>
<proteinExistence type="predicted"/>
<comment type="caution">
    <text evidence="1">The sequence shown here is derived from an EMBL/GenBank/DDBJ whole genome shotgun (WGS) entry which is preliminary data.</text>
</comment>
<evidence type="ECO:0000313" key="1">
    <source>
        <dbReference type="EMBL" id="MBD5780437.1"/>
    </source>
</evidence>
<dbReference type="EMBL" id="JACYFG010000036">
    <property type="protein sequence ID" value="MBD5780437.1"/>
    <property type="molecule type" value="Genomic_DNA"/>
</dbReference>
<gene>
    <name evidence="1" type="ORF">IEN85_13130</name>
</gene>
<organism evidence="1 2">
    <name type="scientific">Pelagicoccus enzymogenes</name>
    <dbReference type="NCBI Taxonomy" id="2773457"/>
    <lineage>
        <taxon>Bacteria</taxon>
        <taxon>Pseudomonadati</taxon>
        <taxon>Verrucomicrobiota</taxon>
        <taxon>Opitutia</taxon>
        <taxon>Puniceicoccales</taxon>
        <taxon>Pelagicoccaceae</taxon>
        <taxon>Pelagicoccus</taxon>
    </lineage>
</organism>
<keyword evidence="2" id="KW-1185">Reference proteome</keyword>
<name>A0A927F8I4_9BACT</name>
<dbReference type="RefSeq" id="WP_191617539.1">
    <property type="nucleotide sequence ID" value="NZ_JACYFG010000036.1"/>
</dbReference>
<reference evidence="1" key="1">
    <citation type="submission" date="2020-09" db="EMBL/GenBank/DDBJ databases">
        <title>Pelagicoccus enzymogenes sp. nov. with an EPS production, isolated from marine sediment.</title>
        <authorList>
            <person name="Feng X."/>
        </authorList>
    </citation>
    <scope>NUCLEOTIDE SEQUENCE</scope>
    <source>
        <strain evidence="1">NFK12</strain>
    </source>
</reference>
<accession>A0A927F8I4</accession>
<dbReference type="Proteomes" id="UP000622317">
    <property type="component" value="Unassembled WGS sequence"/>
</dbReference>